<keyword evidence="4" id="KW-0443">Lipid metabolism</keyword>
<dbReference type="GO" id="GO:0042759">
    <property type="term" value="P:long-chain fatty acid biosynthetic process"/>
    <property type="evidence" value="ECO:0007669"/>
    <property type="project" value="TreeGrafter"/>
</dbReference>
<dbReference type="InterPro" id="IPR031331">
    <property type="entry name" value="NEUT/ALK_ceramidase_C"/>
</dbReference>
<evidence type="ECO:0000313" key="7">
    <source>
        <dbReference type="EMBL" id="MCZ9289182.1"/>
    </source>
</evidence>
<evidence type="ECO:0000256" key="4">
    <source>
        <dbReference type="RuleBase" id="RU366019"/>
    </source>
</evidence>
<dbReference type="GO" id="GO:0046512">
    <property type="term" value="P:sphingosine biosynthetic process"/>
    <property type="evidence" value="ECO:0007669"/>
    <property type="project" value="TreeGrafter"/>
</dbReference>
<dbReference type="Pfam" id="PF17048">
    <property type="entry name" value="Ceramidse_alk_C"/>
    <property type="match status" value="1"/>
</dbReference>
<dbReference type="Proteomes" id="UP001146469">
    <property type="component" value="Unassembled WGS sequence"/>
</dbReference>
<evidence type="ECO:0000259" key="5">
    <source>
        <dbReference type="Pfam" id="PF04734"/>
    </source>
</evidence>
<feature type="domain" description="Neutral/alkaline non-lysosomal ceramidase N-terminal" evidence="5">
    <location>
        <begin position="60"/>
        <end position="536"/>
    </location>
</feature>
<name>A0A9X3LJF0_9CORY</name>
<feature type="binding site" evidence="3">
    <location>
        <position position="153"/>
    </location>
    <ligand>
        <name>Zn(2+)</name>
        <dbReference type="ChEBI" id="CHEBI:29105"/>
    </ligand>
</feature>
<gene>
    <name evidence="7" type="ORF">L8V00_03030</name>
</gene>
<dbReference type="RefSeq" id="WP_269944178.1">
    <property type="nucleotide sequence ID" value="NZ_JAKMUT010000002.1"/>
</dbReference>
<comment type="similarity">
    <text evidence="1 4">Belongs to the neutral ceramidase family.</text>
</comment>
<dbReference type="Gene3D" id="2.60.40.2300">
    <property type="entry name" value="Neutral/alkaline non-lysosomal ceramidase, C-terminal domain"/>
    <property type="match status" value="1"/>
</dbReference>
<comment type="catalytic activity">
    <reaction evidence="4">
        <text>an N-acylsphing-4-enine + H2O = sphing-4-enine + a fatty acid</text>
        <dbReference type="Rhea" id="RHEA:20856"/>
        <dbReference type="ChEBI" id="CHEBI:15377"/>
        <dbReference type="ChEBI" id="CHEBI:28868"/>
        <dbReference type="ChEBI" id="CHEBI:52639"/>
        <dbReference type="ChEBI" id="CHEBI:57756"/>
        <dbReference type="EC" id="3.5.1.23"/>
    </reaction>
</comment>
<dbReference type="Pfam" id="PF04734">
    <property type="entry name" value="Ceramidase_alk"/>
    <property type="match status" value="1"/>
</dbReference>
<dbReference type="GO" id="GO:0046872">
    <property type="term" value="F:metal ion binding"/>
    <property type="evidence" value="ECO:0007669"/>
    <property type="project" value="UniProtKB-KW"/>
</dbReference>
<keyword evidence="8" id="KW-1185">Reference proteome</keyword>
<dbReference type="GO" id="GO:0017040">
    <property type="term" value="F:N-acylsphingosine amidohydrolase activity"/>
    <property type="evidence" value="ECO:0007669"/>
    <property type="project" value="UniProtKB-UniRule"/>
</dbReference>
<reference evidence="7" key="1">
    <citation type="submission" date="2022-02" db="EMBL/GenBank/DDBJ databases">
        <title>Corynebacterium sp. from urogenital microbiome.</title>
        <authorList>
            <person name="Cappelli E.A."/>
            <person name="Ribeiro T.G."/>
            <person name="Peixe L."/>
        </authorList>
    </citation>
    <scope>NUCLEOTIDE SEQUENCE</scope>
    <source>
        <strain evidence="7">C8Ua_174</strain>
    </source>
</reference>
<evidence type="ECO:0000256" key="2">
    <source>
        <dbReference type="ARBA" id="ARBA00022801"/>
    </source>
</evidence>
<dbReference type="AlphaFoldDB" id="A0A9X3LJF0"/>
<feature type="binding site" evidence="3">
    <location>
        <position position="508"/>
    </location>
    <ligand>
        <name>Zn(2+)</name>
        <dbReference type="ChEBI" id="CHEBI:29105"/>
    </ligand>
</feature>
<feature type="binding site" evidence="3">
    <location>
        <position position="261"/>
    </location>
    <ligand>
        <name>Zn(2+)</name>
        <dbReference type="ChEBI" id="CHEBI:29105"/>
    </ligand>
</feature>
<dbReference type="GO" id="GO:0046514">
    <property type="term" value="P:ceramide catabolic process"/>
    <property type="evidence" value="ECO:0007669"/>
    <property type="project" value="InterPro"/>
</dbReference>
<dbReference type="PROSITE" id="PS51318">
    <property type="entry name" value="TAT"/>
    <property type="match status" value="1"/>
</dbReference>
<organism evidence="7 8">
    <name type="scientific">Corynebacterium evansiae</name>
    <dbReference type="NCBI Taxonomy" id="2913499"/>
    <lineage>
        <taxon>Bacteria</taxon>
        <taxon>Bacillati</taxon>
        <taxon>Actinomycetota</taxon>
        <taxon>Actinomycetes</taxon>
        <taxon>Mycobacteriales</taxon>
        <taxon>Corynebacteriaceae</taxon>
        <taxon>Corynebacterium</taxon>
    </lineage>
</organism>
<evidence type="ECO:0000313" key="8">
    <source>
        <dbReference type="Proteomes" id="UP001146469"/>
    </source>
</evidence>
<evidence type="ECO:0000259" key="6">
    <source>
        <dbReference type="Pfam" id="PF17048"/>
    </source>
</evidence>
<proteinExistence type="inferred from homology"/>
<evidence type="ECO:0000256" key="3">
    <source>
        <dbReference type="PIRSR" id="PIRSR606823-2"/>
    </source>
</evidence>
<accession>A0A9X3LJF0</accession>
<dbReference type="PANTHER" id="PTHR12670:SF1">
    <property type="entry name" value="NEUTRAL CERAMIDASE"/>
    <property type="match status" value="1"/>
</dbReference>
<dbReference type="GO" id="GO:0016020">
    <property type="term" value="C:membrane"/>
    <property type="evidence" value="ECO:0007669"/>
    <property type="project" value="GOC"/>
</dbReference>
<feature type="domain" description="Neutral/alkaline non-lysosomal ceramidase C-terminal" evidence="6">
    <location>
        <begin position="541"/>
        <end position="687"/>
    </location>
</feature>
<dbReference type="InterPro" id="IPR006823">
    <property type="entry name" value="Ceramidase_alk"/>
</dbReference>
<evidence type="ECO:0000256" key="1">
    <source>
        <dbReference type="ARBA" id="ARBA00009835"/>
    </source>
</evidence>
<dbReference type="InterPro" id="IPR006311">
    <property type="entry name" value="TAT_signal"/>
</dbReference>
<dbReference type="EC" id="3.5.1.23" evidence="4"/>
<keyword evidence="2 4" id="KW-0378">Hydrolase</keyword>
<comment type="caution">
    <text evidence="7">The sequence shown here is derived from an EMBL/GenBank/DDBJ whole genome shotgun (WGS) entry which is preliminary data.</text>
</comment>
<dbReference type="InterPro" id="IPR038445">
    <property type="entry name" value="NCDase_C_sf"/>
</dbReference>
<keyword evidence="4" id="KW-0746">Sphingolipid metabolism</keyword>
<feature type="binding site" evidence="3">
    <location>
        <position position="472"/>
    </location>
    <ligand>
        <name>Zn(2+)</name>
        <dbReference type="ChEBI" id="CHEBI:29105"/>
    </ligand>
</feature>
<sequence length="692" mass="74504">MCEHGQNATPNDLQNPLKSQLSRRNFFRGMAAVSGTVLWASAGAPGASAQEASGGSGGGFHVGRGLADMTGEPWGAGMFGYAVDEQKTVGIQRRQYARAFIFVDANRDNSRFVHVTCDVGLMFQSIHLEVLRRLKEKFGDLYDQTNVVLTATHTHVAPGGTSQHLMVDITHGGFRPKTFEATVAGIVTAIERAHADIQPSDVTVAETTVADAGVNRSKTSWDRNPEEDKKALPNGVDTRSVTLHVSRGGKQVGLINWYSLHPTSFGAEYKHIAGDNKGYAAWATEEAHGVVHRHPEDAPFVAAFANMTPGDITPNMGLTPNSGPGADERESAQILGERMMAATNDLGKDWSAGGIDGRMRWVNCPQLVASPRFTPDKKEHKLGPAILGAAFAASSQEDGGGVPILGFNEGERGGNPWVRDLNNFLSPQEIKDIHGPKEGLLPMGYIDGMIQQVHPFTIHRLGSFVLVSLGFEPTVTSGLRMKRTVAAALGVPENTIVVQGYTNAYGHYITTPEEYEAQNYEGGATIFGQYQLPAFQDVLDEMARALKEGKPVEVGQPAGDLTGLIPNVPGSDNWMDAPPPGKKFGEVLEAPREVKAGSQARVVFVGANPNNDMRHGEGYVTIEDASGKVVADDSSENTLITFENSFGQTRTTVEWGTRDVQPGKYTVRLKGDWKAFLGKLSPFEGTAELQVS</sequence>
<dbReference type="GO" id="GO:0005576">
    <property type="term" value="C:extracellular region"/>
    <property type="evidence" value="ECO:0007669"/>
    <property type="project" value="TreeGrafter"/>
</dbReference>
<keyword evidence="3" id="KW-0862">Zinc</keyword>
<dbReference type="EMBL" id="JAKMUT010000002">
    <property type="protein sequence ID" value="MCZ9289182.1"/>
    <property type="molecule type" value="Genomic_DNA"/>
</dbReference>
<dbReference type="InterPro" id="IPR031329">
    <property type="entry name" value="NEUT/ALK_ceramidase_N"/>
</dbReference>
<keyword evidence="3" id="KW-0479">Metal-binding</keyword>
<dbReference type="PANTHER" id="PTHR12670">
    <property type="entry name" value="CERAMIDASE"/>
    <property type="match status" value="1"/>
</dbReference>
<protein>
    <recommendedName>
        <fullName evidence="4">Neutral ceramidase</fullName>
        <ecNumber evidence="4">3.5.1.23</ecNumber>
    </recommendedName>
</protein>
<comment type="cofactor">
    <cofactor evidence="3">
        <name>Zn(2+)</name>
        <dbReference type="ChEBI" id="CHEBI:29105"/>
    </cofactor>
    <text evidence="3">Binds 1 zinc ion per subunit.</text>
</comment>